<keyword evidence="2" id="KW-1185">Reference proteome</keyword>
<reference evidence="1" key="1">
    <citation type="submission" date="2018-12" db="EMBL/GenBank/DDBJ databases">
        <authorList>
            <person name="Will S."/>
            <person name="Neumann-Schaal M."/>
            <person name="Henke P."/>
        </authorList>
    </citation>
    <scope>NUCLEOTIDE SEQUENCE</scope>
    <source>
        <strain evidence="1">PCC 7102</strain>
    </source>
</reference>
<dbReference type="InterPro" id="IPR021256">
    <property type="entry name" value="DUF2808"/>
</dbReference>
<protein>
    <recommendedName>
        <fullName evidence="3">DUF2808 domain-containing protein</fullName>
    </recommendedName>
</protein>
<organism evidence="1 2">
    <name type="scientific">Dulcicalothrix desertica PCC 7102</name>
    <dbReference type="NCBI Taxonomy" id="232991"/>
    <lineage>
        <taxon>Bacteria</taxon>
        <taxon>Bacillati</taxon>
        <taxon>Cyanobacteriota</taxon>
        <taxon>Cyanophyceae</taxon>
        <taxon>Nostocales</taxon>
        <taxon>Calotrichaceae</taxon>
        <taxon>Dulcicalothrix</taxon>
    </lineage>
</organism>
<gene>
    <name evidence="1" type="ORF">DSM106972_066700</name>
</gene>
<reference evidence="1" key="2">
    <citation type="journal article" date="2019" name="Genome Biol. Evol.">
        <title>Day and night: Metabolic profiles and evolutionary relationships of six axenic non-marine cyanobacteria.</title>
        <authorList>
            <person name="Will S.E."/>
            <person name="Henke P."/>
            <person name="Boedeker C."/>
            <person name="Huang S."/>
            <person name="Brinkmann H."/>
            <person name="Rohde M."/>
            <person name="Jarek M."/>
            <person name="Friedl T."/>
            <person name="Seufert S."/>
            <person name="Schumacher M."/>
            <person name="Overmann J."/>
            <person name="Neumann-Schaal M."/>
            <person name="Petersen J."/>
        </authorList>
    </citation>
    <scope>NUCLEOTIDE SEQUENCE [LARGE SCALE GENOMIC DNA]</scope>
    <source>
        <strain evidence="1">PCC 7102</strain>
    </source>
</reference>
<sequence>MKKSLIYTAIGAITATFFIPISYASAKNNNGTFPHIDGNSQFPPTRFSTVRHTFRVHIPKNSSSVSQLDIEVPNTLTWSNNANDIVVTNENGKKVNVSISTTGKSILIAFAEPVASDTKLEIDIKNVKQPFRGNGPIYNIKAKLAGSSTEMFIGTARFRIN</sequence>
<evidence type="ECO:0000313" key="1">
    <source>
        <dbReference type="EMBL" id="RUT01573.1"/>
    </source>
</evidence>
<dbReference type="EMBL" id="RSCL01000019">
    <property type="protein sequence ID" value="RUT01573.1"/>
    <property type="molecule type" value="Genomic_DNA"/>
</dbReference>
<dbReference type="Proteomes" id="UP000271624">
    <property type="component" value="Unassembled WGS sequence"/>
</dbReference>
<evidence type="ECO:0000313" key="2">
    <source>
        <dbReference type="Proteomes" id="UP000271624"/>
    </source>
</evidence>
<accession>A0A433V630</accession>
<dbReference type="AlphaFoldDB" id="A0A433V630"/>
<dbReference type="RefSeq" id="WP_127084835.1">
    <property type="nucleotide sequence ID" value="NZ_RSCL01000019.1"/>
</dbReference>
<proteinExistence type="predicted"/>
<evidence type="ECO:0008006" key="3">
    <source>
        <dbReference type="Google" id="ProtNLM"/>
    </source>
</evidence>
<dbReference type="Pfam" id="PF10989">
    <property type="entry name" value="DUF2808"/>
    <property type="match status" value="1"/>
</dbReference>
<dbReference type="OrthoDB" id="574511at2"/>
<comment type="caution">
    <text evidence="1">The sequence shown here is derived from an EMBL/GenBank/DDBJ whole genome shotgun (WGS) entry which is preliminary data.</text>
</comment>
<name>A0A433V630_9CYAN</name>